<keyword evidence="2" id="KW-0812">Transmembrane</keyword>
<keyword evidence="4" id="KW-0378">Hydrolase</keyword>
<feature type="transmembrane region" description="Helical" evidence="2">
    <location>
        <begin position="50"/>
        <end position="69"/>
    </location>
</feature>
<keyword evidence="2" id="KW-0472">Membrane</keyword>
<protein>
    <submittedName>
        <fullName evidence="4">CPBP family intramembrane metalloprotease</fullName>
    </submittedName>
</protein>
<keyword evidence="4" id="KW-0482">Metalloprotease</keyword>
<name>A0A8J7RM94_9BACT</name>
<evidence type="ECO:0000259" key="3">
    <source>
        <dbReference type="Pfam" id="PF02517"/>
    </source>
</evidence>
<accession>A0A8J7RM94</accession>
<comment type="caution">
    <text evidence="4">The sequence shown here is derived from an EMBL/GenBank/DDBJ whole genome shotgun (WGS) entry which is preliminary data.</text>
</comment>
<gene>
    <name evidence="4" type="ORF">NATSA_08380</name>
</gene>
<dbReference type="AlphaFoldDB" id="A0A8J7RM94"/>
<dbReference type="GO" id="GO:0008237">
    <property type="term" value="F:metallopeptidase activity"/>
    <property type="evidence" value="ECO:0007669"/>
    <property type="project" value="UniProtKB-KW"/>
</dbReference>
<dbReference type="InterPro" id="IPR003675">
    <property type="entry name" value="Rce1/LyrA-like_dom"/>
</dbReference>
<feature type="domain" description="CAAX prenyl protease 2/Lysostaphin resistance protein A-like" evidence="3">
    <location>
        <begin position="99"/>
        <end position="178"/>
    </location>
</feature>
<evidence type="ECO:0000256" key="2">
    <source>
        <dbReference type="SAM" id="Phobius"/>
    </source>
</evidence>
<dbReference type="GO" id="GO:0004175">
    <property type="term" value="F:endopeptidase activity"/>
    <property type="evidence" value="ECO:0007669"/>
    <property type="project" value="UniProtKB-ARBA"/>
</dbReference>
<evidence type="ECO:0000313" key="5">
    <source>
        <dbReference type="Proteomes" id="UP000673975"/>
    </source>
</evidence>
<keyword evidence="4" id="KW-0645">Protease</keyword>
<dbReference type="GO" id="GO:0080120">
    <property type="term" value="P:CAAX-box protein maturation"/>
    <property type="evidence" value="ECO:0007669"/>
    <property type="project" value="UniProtKB-ARBA"/>
</dbReference>
<feature type="compositionally biased region" description="Polar residues" evidence="1">
    <location>
        <begin position="193"/>
        <end position="222"/>
    </location>
</feature>
<keyword evidence="2" id="KW-1133">Transmembrane helix</keyword>
<evidence type="ECO:0000256" key="1">
    <source>
        <dbReference type="SAM" id="MobiDB-lite"/>
    </source>
</evidence>
<sequence>MMQYSRNALLMLSLASAAVYVSLTLIIVHYAHDDGIASLFDHGFPLAGQLVSGFLFGILAAGFVAFVMFRTPVSRILRDYTIVDMLSGMKFRRFDRAQVSFFAGVGEELLFRGALQPVIGLWLTSLLFVALHGYFKFTSILHVLFGVMMFGLSVGLGLLFEWAGLIAAMTAHAVYDYIMLIIGEKYEFGGKEQSGTYEQSDSPENFESPGQSESTGHSQKPD</sequence>
<feature type="transmembrane region" description="Helical" evidence="2">
    <location>
        <begin position="118"/>
        <end position="135"/>
    </location>
</feature>
<dbReference type="RefSeq" id="WP_210511605.1">
    <property type="nucleotide sequence ID" value="NZ_JAFIDN010000005.1"/>
</dbReference>
<organism evidence="4 5">
    <name type="scientific">Natronogracilivirga saccharolytica</name>
    <dbReference type="NCBI Taxonomy" id="2812953"/>
    <lineage>
        <taxon>Bacteria</taxon>
        <taxon>Pseudomonadati</taxon>
        <taxon>Balneolota</taxon>
        <taxon>Balneolia</taxon>
        <taxon>Balneolales</taxon>
        <taxon>Cyclonatronaceae</taxon>
        <taxon>Natronogracilivirga</taxon>
    </lineage>
</organism>
<dbReference type="EMBL" id="JAFIDN010000005">
    <property type="protein sequence ID" value="MBP3192678.1"/>
    <property type="molecule type" value="Genomic_DNA"/>
</dbReference>
<reference evidence="4" key="1">
    <citation type="submission" date="2021-02" db="EMBL/GenBank/DDBJ databases">
        <title>Natronogracilivirga saccharolytica gen. nov. sp. nov. a new anaerobic, haloalkiliphilic carbohydrate-fermenting bacterium from soda lake and proposing of Cyclonatronumiaceae fam. nov. in the phylum Balneolaeota.</title>
        <authorList>
            <person name="Zhilina T.N."/>
            <person name="Sorokin D.Y."/>
            <person name="Zavarzina D.G."/>
            <person name="Toshchakov S.V."/>
            <person name="Kublanov I.V."/>
        </authorList>
    </citation>
    <scope>NUCLEOTIDE SEQUENCE</scope>
    <source>
        <strain evidence="4">Z-1702</strain>
    </source>
</reference>
<evidence type="ECO:0000313" key="4">
    <source>
        <dbReference type="EMBL" id="MBP3192678.1"/>
    </source>
</evidence>
<dbReference type="Proteomes" id="UP000673975">
    <property type="component" value="Unassembled WGS sequence"/>
</dbReference>
<keyword evidence="5" id="KW-1185">Reference proteome</keyword>
<dbReference type="Pfam" id="PF02517">
    <property type="entry name" value="Rce1-like"/>
    <property type="match status" value="1"/>
</dbReference>
<feature type="transmembrane region" description="Helical" evidence="2">
    <location>
        <begin position="141"/>
        <end position="160"/>
    </location>
</feature>
<feature type="transmembrane region" description="Helical" evidence="2">
    <location>
        <begin position="7"/>
        <end position="30"/>
    </location>
</feature>
<feature type="region of interest" description="Disordered" evidence="1">
    <location>
        <begin position="192"/>
        <end position="222"/>
    </location>
</feature>
<proteinExistence type="predicted"/>